<dbReference type="GO" id="GO:0000156">
    <property type="term" value="F:phosphorelay response regulator activity"/>
    <property type="evidence" value="ECO:0007669"/>
    <property type="project" value="TreeGrafter"/>
</dbReference>
<dbReference type="SUPFAM" id="SSF52172">
    <property type="entry name" value="CheY-like"/>
    <property type="match status" value="1"/>
</dbReference>
<feature type="domain" description="OmpR/PhoB-type" evidence="11">
    <location>
        <begin position="133"/>
        <end position="232"/>
    </location>
</feature>
<feature type="modified residue" description="4-aspartylphosphate" evidence="8">
    <location>
        <position position="54"/>
    </location>
</feature>
<dbReference type="PANTHER" id="PTHR48111">
    <property type="entry name" value="REGULATOR OF RPOS"/>
    <property type="match status" value="1"/>
</dbReference>
<evidence type="ECO:0000256" key="3">
    <source>
        <dbReference type="ARBA" id="ARBA00022553"/>
    </source>
</evidence>
<evidence type="ECO:0000256" key="5">
    <source>
        <dbReference type="ARBA" id="ARBA00023015"/>
    </source>
</evidence>
<dbReference type="Pfam" id="PF00072">
    <property type="entry name" value="Response_reg"/>
    <property type="match status" value="1"/>
</dbReference>
<evidence type="ECO:0000256" key="6">
    <source>
        <dbReference type="ARBA" id="ARBA00023125"/>
    </source>
</evidence>
<sequence>MKTDKLLLIDDDTELGELLVEFLASEGFSLELAHSGEEGLQKLAENRYDLILLDVMMPGMSGLDVLKTMRTHNTVPVLMLTAKGDELDKVLGLELGADDYLPKPYSHRELLARIRALLRRVEMDHSKPGPAVQPVLSLGRVTLDTRVYKAMIDKRDLELTQTEFKVLQTLMERAGQVVTKNELYQTVLGRPLEPYDRSIDMHVSNVRKKMLLLADDCRPIKTLRGVGYQFIAD</sequence>
<evidence type="ECO:0000259" key="11">
    <source>
        <dbReference type="PROSITE" id="PS51755"/>
    </source>
</evidence>
<dbReference type="CDD" id="cd17623">
    <property type="entry name" value="REC_OmpR_CpxR"/>
    <property type="match status" value="1"/>
</dbReference>
<evidence type="ECO:0000256" key="8">
    <source>
        <dbReference type="PROSITE-ProRule" id="PRU00169"/>
    </source>
</evidence>
<dbReference type="InterPro" id="IPR036388">
    <property type="entry name" value="WH-like_DNA-bd_sf"/>
</dbReference>
<dbReference type="AlphaFoldDB" id="A0AB38YG64"/>
<keyword evidence="4" id="KW-0902">Two-component regulatory system</keyword>
<dbReference type="Pfam" id="PF00486">
    <property type="entry name" value="Trans_reg_C"/>
    <property type="match status" value="1"/>
</dbReference>
<dbReference type="GO" id="GO:0032993">
    <property type="term" value="C:protein-DNA complex"/>
    <property type="evidence" value="ECO:0007669"/>
    <property type="project" value="TreeGrafter"/>
</dbReference>
<keyword evidence="7" id="KW-0804">Transcription</keyword>
<dbReference type="InterPro" id="IPR001789">
    <property type="entry name" value="Sig_transdc_resp-reg_receiver"/>
</dbReference>
<protein>
    <submittedName>
        <fullName evidence="12">Response regulator transcription factor</fullName>
    </submittedName>
</protein>
<keyword evidence="3 8" id="KW-0597">Phosphoprotein</keyword>
<dbReference type="FunFam" id="3.40.50.2300:FF:000001">
    <property type="entry name" value="DNA-binding response regulator PhoB"/>
    <property type="match status" value="1"/>
</dbReference>
<evidence type="ECO:0000313" key="12">
    <source>
        <dbReference type="EMBL" id="WLD58357.1"/>
    </source>
</evidence>
<dbReference type="InterPro" id="IPR039420">
    <property type="entry name" value="WalR-like"/>
</dbReference>
<dbReference type="InterPro" id="IPR016032">
    <property type="entry name" value="Sig_transdc_resp-reg_C-effctor"/>
</dbReference>
<keyword evidence="5" id="KW-0805">Transcription regulation</keyword>
<evidence type="ECO:0000256" key="4">
    <source>
        <dbReference type="ARBA" id="ARBA00023012"/>
    </source>
</evidence>
<dbReference type="InterPro" id="IPR011006">
    <property type="entry name" value="CheY-like_superfamily"/>
</dbReference>
<dbReference type="Gene3D" id="3.40.50.2300">
    <property type="match status" value="1"/>
</dbReference>
<dbReference type="Gene3D" id="1.10.10.10">
    <property type="entry name" value="Winged helix-like DNA-binding domain superfamily/Winged helix DNA-binding domain"/>
    <property type="match status" value="1"/>
</dbReference>
<dbReference type="EMBL" id="CP101717">
    <property type="protein sequence ID" value="WLD58357.1"/>
    <property type="molecule type" value="Genomic_DNA"/>
</dbReference>
<evidence type="ECO:0000259" key="10">
    <source>
        <dbReference type="PROSITE" id="PS50110"/>
    </source>
</evidence>
<dbReference type="SMART" id="SM00448">
    <property type="entry name" value="REC"/>
    <property type="match status" value="1"/>
</dbReference>
<name>A0AB38YG64_9GAMM</name>
<gene>
    <name evidence="12" type="ORF">NFC81_00845</name>
</gene>
<dbReference type="InterPro" id="IPR058124">
    <property type="entry name" value="CpxR-like_REC"/>
</dbReference>
<feature type="domain" description="Response regulatory" evidence="10">
    <location>
        <begin position="5"/>
        <end position="118"/>
    </location>
</feature>
<organism evidence="12">
    <name type="scientific">Salinispirillum sp. LH 10-3-1</name>
    <dbReference type="NCBI Taxonomy" id="2952525"/>
    <lineage>
        <taxon>Bacteria</taxon>
        <taxon>Pseudomonadati</taxon>
        <taxon>Pseudomonadota</taxon>
        <taxon>Gammaproteobacteria</taxon>
        <taxon>Oceanospirillales</taxon>
        <taxon>Saccharospirillaceae</taxon>
        <taxon>Salinispirillum</taxon>
    </lineage>
</organism>
<keyword evidence="6 9" id="KW-0238">DNA-binding</keyword>
<dbReference type="SUPFAM" id="SSF46894">
    <property type="entry name" value="C-terminal effector domain of the bipartite response regulators"/>
    <property type="match status" value="1"/>
</dbReference>
<comment type="subcellular location">
    <subcellularLocation>
        <location evidence="1">Cytoplasm</location>
    </subcellularLocation>
</comment>
<dbReference type="SMART" id="SM00862">
    <property type="entry name" value="Trans_reg_C"/>
    <property type="match status" value="1"/>
</dbReference>
<reference evidence="12" key="1">
    <citation type="submission" date="2022-07" db="EMBL/GenBank/DDBJ databases">
        <title>Complete genome sequence of Salinispirillum sp. LH10-3-1 capable of multiple carbohydrate inversion isolated from a soda lake.</title>
        <authorList>
            <person name="Liu J."/>
            <person name="Zhai Y."/>
            <person name="Zhang H."/>
            <person name="Yang H."/>
            <person name="Qu J."/>
            <person name="Li J."/>
        </authorList>
    </citation>
    <scope>NUCLEOTIDE SEQUENCE</scope>
    <source>
        <strain evidence="12">LH 10-3-1</strain>
    </source>
</reference>
<dbReference type="RefSeq" id="WP_304995643.1">
    <property type="nucleotide sequence ID" value="NZ_CP101717.1"/>
</dbReference>
<evidence type="ECO:0000256" key="9">
    <source>
        <dbReference type="PROSITE-ProRule" id="PRU01091"/>
    </source>
</evidence>
<accession>A0AB38YG64</accession>
<evidence type="ECO:0000256" key="1">
    <source>
        <dbReference type="ARBA" id="ARBA00004496"/>
    </source>
</evidence>
<dbReference type="PROSITE" id="PS51755">
    <property type="entry name" value="OMPR_PHOB"/>
    <property type="match status" value="1"/>
</dbReference>
<evidence type="ECO:0000256" key="7">
    <source>
        <dbReference type="ARBA" id="ARBA00023163"/>
    </source>
</evidence>
<dbReference type="PROSITE" id="PS50110">
    <property type="entry name" value="RESPONSE_REGULATORY"/>
    <property type="match status" value="1"/>
</dbReference>
<evidence type="ECO:0000256" key="2">
    <source>
        <dbReference type="ARBA" id="ARBA00022490"/>
    </source>
</evidence>
<dbReference type="GO" id="GO:0006355">
    <property type="term" value="P:regulation of DNA-templated transcription"/>
    <property type="evidence" value="ECO:0007669"/>
    <property type="project" value="InterPro"/>
</dbReference>
<keyword evidence="2" id="KW-0963">Cytoplasm</keyword>
<dbReference type="PANTHER" id="PTHR48111:SF39">
    <property type="entry name" value="TRANSCRIPTIONAL REGULATORY PROTEIN CPXR"/>
    <property type="match status" value="1"/>
</dbReference>
<proteinExistence type="predicted"/>
<dbReference type="GO" id="GO:0005829">
    <property type="term" value="C:cytosol"/>
    <property type="evidence" value="ECO:0007669"/>
    <property type="project" value="TreeGrafter"/>
</dbReference>
<dbReference type="Gene3D" id="6.10.250.690">
    <property type="match status" value="1"/>
</dbReference>
<feature type="DNA-binding region" description="OmpR/PhoB-type" evidence="9">
    <location>
        <begin position="133"/>
        <end position="232"/>
    </location>
</feature>
<dbReference type="CDD" id="cd00383">
    <property type="entry name" value="trans_reg_C"/>
    <property type="match status" value="1"/>
</dbReference>
<dbReference type="InterPro" id="IPR001867">
    <property type="entry name" value="OmpR/PhoB-type_DNA-bd"/>
</dbReference>
<dbReference type="GO" id="GO:0000976">
    <property type="term" value="F:transcription cis-regulatory region binding"/>
    <property type="evidence" value="ECO:0007669"/>
    <property type="project" value="TreeGrafter"/>
</dbReference>